<feature type="compositionally biased region" description="Basic and acidic residues" evidence="1">
    <location>
        <begin position="48"/>
        <end position="58"/>
    </location>
</feature>
<evidence type="ECO:0000256" key="1">
    <source>
        <dbReference type="SAM" id="MobiDB-lite"/>
    </source>
</evidence>
<proteinExistence type="predicted"/>
<feature type="region of interest" description="Disordered" evidence="1">
    <location>
        <begin position="135"/>
        <end position="160"/>
    </location>
</feature>
<organism evidence="2 3">
    <name type="scientific">Trifolium medium</name>
    <dbReference type="NCBI Taxonomy" id="97028"/>
    <lineage>
        <taxon>Eukaryota</taxon>
        <taxon>Viridiplantae</taxon>
        <taxon>Streptophyta</taxon>
        <taxon>Embryophyta</taxon>
        <taxon>Tracheophyta</taxon>
        <taxon>Spermatophyta</taxon>
        <taxon>Magnoliopsida</taxon>
        <taxon>eudicotyledons</taxon>
        <taxon>Gunneridae</taxon>
        <taxon>Pentapetalae</taxon>
        <taxon>rosids</taxon>
        <taxon>fabids</taxon>
        <taxon>Fabales</taxon>
        <taxon>Fabaceae</taxon>
        <taxon>Papilionoideae</taxon>
        <taxon>50 kb inversion clade</taxon>
        <taxon>NPAAA clade</taxon>
        <taxon>Hologalegina</taxon>
        <taxon>IRL clade</taxon>
        <taxon>Trifolieae</taxon>
        <taxon>Trifolium</taxon>
    </lineage>
</organism>
<reference evidence="2 3" key="1">
    <citation type="journal article" date="2018" name="Front. Plant Sci.">
        <title>Red Clover (Trifolium pratense) and Zigzag Clover (T. medium) - A Picture of Genomic Similarities and Differences.</title>
        <authorList>
            <person name="Dluhosova J."/>
            <person name="Istvanek J."/>
            <person name="Nedelnik J."/>
            <person name="Repkova J."/>
        </authorList>
    </citation>
    <scope>NUCLEOTIDE SEQUENCE [LARGE SCALE GENOMIC DNA]</scope>
    <source>
        <strain evidence="3">cv. 10/8</strain>
        <tissue evidence="2">Leaf</tissue>
    </source>
</reference>
<sequence>MNERKEKKAAESDGDGSSYATPASESDRVTRSNIQFLETPLKKKRDRIGKNTTERYGEGSRYAAAPEGRAPCSSKGIQFLEALLKKINDRKGKKAAESYGEGSSYAAAWEGRAPCSSDRVTRSFLGEALAKRNNDRKCMTDGEGSSEDQENTAEHWYFPS</sequence>
<accession>A0A392NQH6</accession>
<evidence type="ECO:0000313" key="3">
    <source>
        <dbReference type="Proteomes" id="UP000265520"/>
    </source>
</evidence>
<evidence type="ECO:0000313" key="2">
    <source>
        <dbReference type="EMBL" id="MCI02101.1"/>
    </source>
</evidence>
<dbReference type="EMBL" id="LXQA010048105">
    <property type="protein sequence ID" value="MCI02101.1"/>
    <property type="molecule type" value="Genomic_DNA"/>
</dbReference>
<feature type="region of interest" description="Disordered" evidence="1">
    <location>
        <begin position="1"/>
        <end position="71"/>
    </location>
</feature>
<name>A0A392NQH6_9FABA</name>
<dbReference type="AlphaFoldDB" id="A0A392NQH6"/>
<protein>
    <submittedName>
        <fullName evidence="2">Uncharacterized protein</fullName>
    </submittedName>
</protein>
<feature type="compositionally biased region" description="Basic and acidic residues" evidence="1">
    <location>
        <begin position="1"/>
        <end position="11"/>
    </location>
</feature>
<keyword evidence="3" id="KW-1185">Reference proteome</keyword>
<comment type="caution">
    <text evidence="2">The sequence shown here is derived from an EMBL/GenBank/DDBJ whole genome shotgun (WGS) entry which is preliminary data.</text>
</comment>
<dbReference type="Proteomes" id="UP000265520">
    <property type="component" value="Unassembled WGS sequence"/>
</dbReference>